<sequence length="250" mass="29333">MLTIAHLHVDLLTEILSYVPGRELVVKCRLVCQQWRELVDGIHVWKLKCVREGYFKECWETYPADWSKYYILRPLCRNLLKNPCAEEGFADWTLEANGGDEWAVEEMSGEHTKYFPEKNVKKYFVTSYELCTKSQKIDLLKNGLWENLLDIVQPKIVVSDWYAARRDCGCTYQLKVQLLCRKHKVIVEHGSECLTIPQWNEAMWNQITHVFTNYGPGVRYVKFIHEGQDTQFWAGWYGIRVTNSSVTVEP</sequence>
<feature type="domain" description="FBA" evidence="3">
    <location>
        <begin position="69"/>
        <end position="250"/>
    </location>
</feature>
<evidence type="ECO:0000313" key="4">
    <source>
        <dbReference type="EMBL" id="AFP04107.1"/>
    </source>
</evidence>
<dbReference type="Gene3D" id="2.60.120.260">
    <property type="entry name" value="Galactose-binding domain-like"/>
    <property type="match status" value="1"/>
</dbReference>
<dbReference type="GO" id="GO:0061630">
    <property type="term" value="F:ubiquitin protein ligase activity"/>
    <property type="evidence" value="ECO:0007669"/>
    <property type="project" value="TreeGrafter"/>
</dbReference>
<reference evidence="4" key="1">
    <citation type="journal article" date="2014" name="Nature">
        <title>Elephant shark genome provides unique insights into gnathostome evolution.</title>
        <authorList>
            <consortium name="International Elephant Shark Genome Sequencing Consortium"/>
            <person name="Venkatesh B."/>
            <person name="Lee A.P."/>
            <person name="Ravi V."/>
            <person name="Maurya A.K."/>
            <person name="Lian M.M."/>
            <person name="Swann J.B."/>
            <person name="Ohta Y."/>
            <person name="Flajnik M.F."/>
            <person name="Sutoh Y."/>
            <person name="Kasahara M."/>
            <person name="Hoon S."/>
            <person name="Gangu V."/>
            <person name="Roy S.W."/>
            <person name="Irimia M."/>
            <person name="Korzh V."/>
            <person name="Kondrychyn I."/>
            <person name="Lim Z.W."/>
            <person name="Tay B.H."/>
            <person name="Tohari S."/>
            <person name="Kong K.W."/>
            <person name="Ho S."/>
            <person name="Lorente-Galdos B."/>
            <person name="Quilez J."/>
            <person name="Marques-Bonet T."/>
            <person name="Raney B.J."/>
            <person name="Ingham P.W."/>
            <person name="Tay A."/>
            <person name="Hillier L.W."/>
            <person name="Minx P."/>
            <person name="Boehm T."/>
            <person name="Wilson R.K."/>
            <person name="Brenner S."/>
            <person name="Warren W.C."/>
        </authorList>
    </citation>
    <scope>NUCLEOTIDE SEQUENCE</scope>
    <source>
        <tissue evidence="4">Brain</tissue>
    </source>
</reference>
<dbReference type="InterPro" id="IPR008979">
    <property type="entry name" value="Galactose-bd-like_sf"/>
</dbReference>
<dbReference type="GO" id="GO:0006516">
    <property type="term" value="P:glycoprotein catabolic process"/>
    <property type="evidence" value="ECO:0007669"/>
    <property type="project" value="TreeGrafter"/>
</dbReference>
<feature type="domain" description="F-box" evidence="2">
    <location>
        <begin position="1"/>
        <end position="48"/>
    </location>
</feature>
<dbReference type="SUPFAM" id="SSF49785">
    <property type="entry name" value="Galactose-binding domain-like"/>
    <property type="match status" value="1"/>
</dbReference>
<organism evidence="4">
    <name type="scientific">Callorhinchus milii</name>
    <name type="common">Ghost shark</name>
    <dbReference type="NCBI Taxonomy" id="7868"/>
    <lineage>
        <taxon>Eukaryota</taxon>
        <taxon>Metazoa</taxon>
        <taxon>Chordata</taxon>
        <taxon>Craniata</taxon>
        <taxon>Vertebrata</taxon>
        <taxon>Chondrichthyes</taxon>
        <taxon>Holocephali</taxon>
        <taxon>Chimaeriformes</taxon>
        <taxon>Callorhinchidae</taxon>
        <taxon>Callorhinchus</taxon>
    </lineage>
</organism>
<evidence type="ECO:0000259" key="2">
    <source>
        <dbReference type="PROSITE" id="PS50181"/>
    </source>
</evidence>
<dbReference type="InterPro" id="IPR007397">
    <property type="entry name" value="F-box-assoc_dom"/>
</dbReference>
<dbReference type="SMART" id="SM00256">
    <property type="entry name" value="FBOX"/>
    <property type="match status" value="1"/>
</dbReference>
<dbReference type="Pfam" id="PF00646">
    <property type="entry name" value="F-box"/>
    <property type="match status" value="1"/>
</dbReference>
<dbReference type="FunFam" id="2.60.120.260:FF:000012">
    <property type="entry name" value="F-box only protein 2"/>
    <property type="match status" value="1"/>
</dbReference>
<dbReference type="CDD" id="cd22168">
    <property type="entry name" value="F-box_FBXO6-like"/>
    <property type="match status" value="1"/>
</dbReference>
<dbReference type="GO" id="GO:0005737">
    <property type="term" value="C:cytoplasm"/>
    <property type="evidence" value="ECO:0007669"/>
    <property type="project" value="TreeGrafter"/>
</dbReference>
<dbReference type="PROSITE" id="PS50181">
    <property type="entry name" value="FBOX"/>
    <property type="match status" value="1"/>
</dbReference>
<dbReference type="EMBL" id="JW871589">
    <property type="protein sequence ID" value="AFP04107.1"/>
    <property type="molecule type" value="mRNA"/>
</dbReference>
<dbReference type="InterPro" id="IPR001810">
    <property type="entry name" value="F-box_dom"/>
</dbReference>
<dbReference type="AlphaFoldDB" id="V9L007"/>
<evidence type="ECO:0000259" key="3">
    <source>
        <dbReference type="PROSITE" id="PS51114"/>
    </source>
</evidence>
<dbReference type="GO" id="GO:0036503">
    <property type="term" value="P:ERAD pathway"/>
    <property type="evidence" value="ECO:0007669"/>
    <property type="project" value="TreeGrafter"/>
</dbReference>
<dbReference type="SUPFAM" id="SSF81383">
    <property type="entry name" value="F-box domain"/>
    <property type="match status" value="1"/>
</dbReference>
<accession>V9L007</accession>
<dbReference type="GO" id="GO:0019005">
    <property type="term" value="C:SCF ubiquitin ligase complex"/>
    <property type="evidence" value="ECO:0007669"/>
    <property type="project" value="TreeGrafter"/>
</dbReference>
<dbReference type="FunFam" id="1.20.1280.50:FF:000002">
    <property type="entry name" value="F-box only protein 44"/>
    <property type="match status" value="1"/>
</dbReference>
<protein>
    <submittedName>
        <fullName evidence="4">F-box only protein 6</fullName>
    </submittedName>
</protein>
<name>V9L007_CALMI</name>
<dbReference type="InterPro" id="IPR039752">
    <property type="entry name" value="F-box_only"/>
</dbReference>
<dbReference type="InterPro" id="IPR036047">
    <property type="entry name" value="F-box-like_dom_sf"/>
</dbReference>
<dbReference type="Gene3D" id="1.20.1280.50">
    <property type="match status" value="1"/>
</dbReference>
<dbReference type="PROSITE" id="PS51114">
    <property type="entry name" value="FBA"/>
    <property type="match status" value="1"/>
</dbReference>
<dbReference type="PANTHER" id="PTHR12125:SF5">
    <property type="entry name" value="F-BOX DOMAIN-CONTAINING PROTEIN"/>
    <property type="match status" value="1"/>
</dbReference>
<dbReference type="GO" id="GO:0031146">
    <property type="term" value="P:SCF-dependent proteasomal ubiquitin-dependent protein catabolic process"/>
    <property type="evidence" value="ECO:0007669"/>
    <property type="project" value="TreeGrafter"/>
</dbReference>
<proteinExistence type="evidence at transcript level"/>
<dbReference type="SMART" id="SM01198">
    <property type="entry name" value="FBA"/>
    <property type="match status" value="1"/>
</dbReference>
<keyword evidence="1" id="KW-0833">Ubl conjugation pathway</keyword>
<evidence type="ECO:0000256" key="1">
    <source>
        <dbReference type="ARBA" id="ARBA00022786"/>
    </source>
</evidence>
<dbReference type="Pfam" id="PF04300">
    <property type="entry name" value="FBA"/>
    <property type="match status" value="1"/>
</dbReference>
<dbReference type="PANTHER" id="PTHR12125">
    <property type="entry name" value="F-BOX ONLY PROTEIN 6-LIKE PROTEIN"/>
    <property type="match status" value="1"/>
</dbReference>